<evidence type="ECO:0000259" key="2">
    <source>
        <dbReference type="PROSITE" id="PS50056"/>
    </source>
</evidence>
<feature type="domain" description="Tyrosine-protein phosphatase" evidence="1">
    <location>
        <begin position="8"/>
        <end position="307"/>
    </location>
</feature>
<dbReference type="SUPFAM" id="SSF52799">
    <property type="entry name" value="(Phosphotyrosine protein) phosphatases II"/>
    <property type="match status" value="1"/>
</dbReference>
<dbReference type="VEuPathDB" id="AmoebaDB:EIN_222090"/>
<dbReference type="Proteomes" id="UP000014680">
    <property type="component" value="Unassembled WGS sequence"/>
</dbReference>
<name>A0A0A1U1Z4_ENTIV</name>
<dbReference type="InterPro" id="IPR016130">
    <property type="entry name" value="Tyr_Pase_AS"/>
</dbReference>
<dbReference type="PANTHER" id="PTHR19134:SF449">
    <property type="entry name" value="TYROSINE-PROTEIN PHOSPHATASE 1"/>
    <property type="match status" value="1"/>
</dbReference>
<dbReference type="AlphaFoldDB" id="A0A0A1U1Z4"/>
<dbReference type="PROSITE" id="PS50056">
    <property type="entry name" value="TYR_PHOSPHATASE_2"/>
    <property type="match status" value="1"/>
</dbReference>
<organism evidence="3 4">
    <name type="scientific">Entamoeba invadens IP1</name>
    <dbReference type="NCBI Taxonomy" id="370355"/>
    <lineage>
        <taxon>Eukaryota</taxon>
        <taxon>Amoebozoa</taxon>
        <taxon>Evosea</taxon>
        <taxon>Archamoebae</taxon>
        <taxon>Mastigamoebida</taxon>
        <taxon>Entamoebidae</taxon>
        <taxon>Entamoeba</taxon>
    </lineage>
</organism>
<proteinExistence type="predicted"/>
<evidence type="ECO:0000313" key="4">
    <source>
        <dbReference type="Proteomes" id="UP000014680"/>
    </source>
</evidence>
<accession>A0A0A1U1Z4</accession>
<dbReference type="InterPro" id="IPR000387">
    <property type="entry name" value="Tyr_Pase_dom"/>
</dbReference>
<dbReference type="EC" id="2.7.11.14" evidence="3"/>
<dbReference type="Pfam" id="PF00102">
    <property type="entry name" value="Y_phosphatase"/>
    <property type="match status" value="1"/>
</dbReference>
<dbReference type="InterPro" id="IPR000242">
    <property type="entry name" value="PTP_cat"/>
</dbReference>
<protein>
    <submittedName>
        <fullName evidence="3">Protein-tyrosine phosphatase, putative</fullName>
        <ecNumber evidence="3">2.7.11.14</ecNumber>
    </submittedName>
</protein>
<dbReference type="KEGG" id="eiv:EIN_222090"/>
<dbReference type="InterPro" id="IPR050348">
    <property type="entry name" value="Protein-Tyr_Phosphatase"/>
</dbReference>
<dbReference type="PANTHER" id="PTHR19134">
    <property type="entry name" value="RECEPTOR-TYPE TYROSINE-PROTEIN PHOSPHATASE"/>
    <property type="match status" value="1"/>
</dbReference>
<dbReference type="EMBL" id="KB206756">
    <property type="protein sequence ID" value="ELP88076.1"/>
    <property type="molecule type" value="Genomic_DNA"/>
</dbReference>
<evidence type="ECO:0000313" key="3">
    <source>
        <dbReference type="EMBL" id="ELP88076.1"/>
    </source>
</evidence>
<dbReference type="OrthoDB" id="165498at2759"/>
<dbReference type="Gene3D" id="3.90.190.10">
    <property type="entry name" value="Protein tyrosine phosphatase superfamily"/>
    <property type="match status" value="1"/>
</dbReference>
<dbReference type="PROSITE" id="PS00383">
    <property type="entry name" value="TYR_PHOSPHATASE_1"/>
    <property type="match status" value="1"/>
</dbReference>
<dbReference type="RefSeq" id="XP_004254847.1">
    <property type="nucleotide sequence ID" value="XM_004254799.1"/>
</dbReference>
<dbReference type="InterPro" id="IPR003595">
    <property type="entry name" value="Tyr_Pase_cat"/>
</dbReference>
<dbReference type="PRINTS" id="PR00700">
    <property type="entry name" value="PRTYPHPHTASE"/>
</dbReference>
<keyword evidence="3" id="KW-0808">Transferase</keyword>
<dbReference type="SMART" id="SM00194">
    <property type="entry name" value="PTPc"/>
    <property type="match status" value="1"/>
</dbReference>
<dbReference type="InterPro" id="IPR029021">
    <property type="entry name" value="Prot-tyrosine_phosphatase-like"/>
</dbReference>
<reference evidence="3 4" key="1">
    <citation type="submission" date="2012-10" db="EMBL/GenBank/DDBJ databases">
        <authorList>
            <person name="Zafar N."/>
            <person name="Inman J."/>
            <person name="Hall N."/>
            <person name="Lorenzi H."/>
            <person name="Caler E."/>
        </authorList>
    </citation>
    <scope>NUCLEOTIDE SEQUENCE [LARGE SCALE GENOMIC DNA]</scope>
    <source>
        <strain evidence="3 4">IP1</strain>
    </source>
</reference>
<dbReference type="OMA" id="KYTIWLL"/>
<dbReference type="GO" id="GO:0050254">
    <property type="term" value="F:rhodopsin kinase activity"/>
    <property type="evidence" value="ECO:0007669"/>
    <property type="project" value="UniProtKB-EC"/>
</dbReference>
<dbReference type="GeneID" id="14887377"/>
<gene>
    <name evidence="3" type="ORF">EIN_222090</name>
</gene>
<keyword evidence="4" id="KW-1185">Reference proteome</keyword>
<dbReference type="PROSITE" id="PS50055">
    <property type="entry name" value="TYR_PHOSPHATASE_PTP"/>
    <property type="match status" value="1"/>
</dbReference>
<sequence>MSTASPLEPNTFDWIEANTPQTSTNDFKTALLPENEVKNRYSNVLPNETTRVLVRKTDYINANHVFGNRYISCQAPLSNTTEDFYTMAWEQESGVVVMLTKFEEKEKSKASSYFPDTPGQMKRFGNFTVTCGAVLFGDPQTIGRMEMQARELIMENKTLGKGKRTLIHIHYTGWPDFGVPPNSLIFRDMIYIVLSCCGRYKGKALTGPPIIHCSAGLGRSGTFLGTLRFYQQYFNSLLKKPVPFVFNQKTTKAGELENRINAIDKPVSGIELRELLANVVFSMRSERKGMVQTAEQYEFLVANVGEFFQTVWGKMNGKKSELIEVVKPLMSDTTQEAIDPFIKKIKKKK</sequence>
<feature type="domain" description="Tyrosine specific protein phosphatases" evidence="2">
    <location>
        <begin position="184"/>
        <end position="298"/>
    </location>
</feature>
<dbReference type="CDD" id="cd00047">
    <property type="entry name" value="PTPc"/>
    <property type="match status" value="1"/>
</dbReference>
<dbReference type="GO" id="GO:0004725">
    <property type="term" value="F:protein tyrosine phosphatase activity"/>
    <property type="evidence" value="ECO:0007669"/>
    <property type="project" value="InterPro"/>
</dbReference>
<dbReference type="SMART" id="SM00404">
    <property type="entry name" value="PTPc_motif"/>
    <property type="match status" value="1"/>
</dbReference>
<evidence type="ECO:0000259" key="1">
    <source>
        <dbReference type="PROSITE" id="PS50055"/>
    </source>
</evidence>